<reference evidence="1 2" key="1">
    <citation type="submission" date="2019-02" db="EMBL/GenBank/DDBJ databases">
        <title>Deep-cultivation of Planctomycetes and their phenomic and genomic characterization uncovers novel biology.</title>
        <authorList>
            <person name="Wiegand S."/>
            <person name="Jogler M."/>
            <person name="Boedeker C."/>
            <person name="Pinto D."/>
            <person name="Vollmers J."/>
            <person name="Rivas-Marin E."/>
            <person name="Kohn T."/>
            <person name="Peeters S.H."/>
            <person name="Heuer A."/>
            <person name="Rast P."/>
            <person name="Oberbeckmann S."/>
            <person name="Bunk B."/>
            <person name="Jeske O."/>
            <person name="Meyerdierks A."/>
            <person name="Storesund J.E."/>
            <person name="Kallscheuer N."/>
            <person name="Luecker S."/>
            <person name="Lage O.M."/>
            <person name="Pohl T."/>
            <person name="Merkel B.J."/>
            <person name="Hornburger P."/>
            <person name="Mueller R.-W."/>
            <person name="Bruemmer F."/>
            <person name="Labrenz M."/>
            <person name="Spormann A.M."/>
            <person name="Op den Camp H."/>
            <person name="Overmann J."/>
            <person name="Amann R."/>
            <person name="Jetten M.S.M."/>
            <person name="Mascher T."/>
            <person name="Medema M.H."/>
            <person name="Devos D.P."/>
            <person name="Kaster A.-K."/>
            <person name="Ovreas L."/>
            <person name="Rohde M."/>
            <person name="Galperin M.Y."/>
            <person name="Jogler C."/>
        </authorList>
    </citation>
    <scope>NUCLEOTIDE SEQUENCE [LARGE SCALE GENOMIC DNA]</scope>
    <source>
        <strain evidence="1 2">Pan181</strain>
    </source>
</reference>
<dbReference type="PROSITE" id="PS51257">
    <property type="entry name" value="PROKAR_LIPOPROTEIN"/>
    <property type="match status" value="1"/>
</dbReference>
<dbReference type="KEGG" id="amuc:Pan181_23400"/>
<proteinExistence type="predicted"/>
<dbReference type="InterPro" id="IPR007825">
    <property type="entry name" value="Major_OMP_Legionella"/>
</dbReference>
<organism evidence="1 2">
    <name type="scientific">Aeoliella mucimassa</name>
    <dbReference type="NCBI Taxonomy" id="2527972"/>
    <lineage>
        <taxon>Bacteria</taxon>
        <taxon>Pseudomonadati</taxon>
        <taxon>Planctomycetota</taxon>
        <taxon>Planctomycetia</taxon>
        <taxon>Pirellulales</taxon>
        <taxon>Lacipirellulaceae</taxon>
        <taxon>Aeoliella</taxon>
    </lineage>
</organism>
<evidence type="ECO:0008006" key="3">
    <source>
        <dbReference type="Google" id="ProtNLM"/>
    </source>
</evidence>
<dbReference type="Proteomes" id="UP000315750">
    <property type="component" value="Chromosome"/>
</dbReference>
<accession>A0A518AN55</accession>
<dbReference type="EMBL" id="CP036278">
    <property type="protein sequence ID" value="QDU56136.1"/>
    <property type="molecule type" value="Genomic_DNA"/>
</dbReference>
<keyword evidence="2" id="KW-1185">Reference proteome</keyword>
<name>A0A518AN55_9BACT</name>
<protein>
    <recommendedName>
        <fullName evidence="3">Legionella pneumophila major outer membrane protein</fullName>
    </recommendedName>
</protein>
<evidence type="ECO:0000313" key="1">
    <source>
        <dbReference type="EMBL" id="QDU56136.1"/>
    </source>
</evidence>
<gene>
    <name evidence="1" type="ORF">Pan181_23400</name>
</gene>
<dbReference type="RefSeq" id="WP_145246890.1">
    <property type="nucleotide sequence ID" value="NZ_CP036278.1"/>
</dbReference>
<dbReference type="Pfam" id="PF05150">
    <property type="entry name" value="Legionella_OMP"/>
    <property type="match status" value="1"/>
</dbReference>
<sequence>MLRTLITASVAIACGCLFHFKCEAQEVDFTTYNDLLERVAVLEQQNAQRPVAASQYGQGGSCGNQLSLGQSDACCQSSSCGREGVYFMYEQVLVAPFQTNSTAIIAQNDPVIEHIGFGWNMEPSNRIEFGYLGGKGCLGWRTRYWQFDHSETLEVDSSVGLVQDEGAIVFSSTNSGDTIIGVVDVDTAVMTQQIEMDVLDFELQRQFSSSFLVSGGLRMAKANQTYFAVTDSGTVNSSINFEGFGPTLAGEFRYPVRHTRFSVYGIGRTSLLYGQQDFIATDSDGGEVLSIPNAGQLVGNLELQLGAEYRFGKYDRCFIRTGAEAQFWSNLGSPNPSATYADDSDEAVADDPRGEDLGFIGLTISGGFSY</sequence>
<dbReference type="AlphaFoldDB" id="A0A518AN55"/>
<evidence type="ECO:0000313" key="2">
    <source>
        <dbReference type="Proteomes" id="UP000315750"/>
    </source>
</evidence>
<dbReference type="OrthoDB" id="259194at2"/>